<gene>
    <name evidence="2" type="ORF">E4U42_007807</name>
</gene>
<evidence type="ECO:0000313" key="3">
    <source>
        <dbReference type="Proteomes" id="UP000811619"/>
    </source>
</evidence>
<feature type="compositionally biased region" description="Basic residues" evidence="1">
    <location>
        <begin position="262"/>
        <end position="273"/>
    </location>
</feature>
<protein>
    <submittedName>
        <fullName evidence="2">Uncharacterized protein</fullName>
    </submittedName>
</protein>
<accession>A0A8K0J0Q9</accession>
<reference evidence="2" key="1">
    <citation type="journal article" date="2020" name="bioRxiv">
        <title>Whole genome comparisons of ergot fungi reveals the divergence and evolution of species within the genus Claviceps are the result of varying mechanisms driving genome evolution and host range expansion.</title>
        <authorList>
            <person name="Wyka S.A."/>
            <person name="Mondo S.J."/>
            <person name="Liu M."/>
            <person name="Dettman J."/>
            <person name="Nalam V."/>
            <person name="Broders K.D."/>
        </authorList>
    </citation>
    <scope>NUCLEOTIDE SEQUENCE</scope>
    <source>
        <strain evidence="2">CCC 489</strain>
    </source>
</reference>
<comment type="caution">
    <text evidence="2">The sequence shown here is derived from an EMBL/GenBank/DDBJ whole genome shotgun (WGS) entry which is preliminary data.</text>
</comment>
<dbReference type="EMBL" id="SRPY01000923">
    <property type="protein sequence ID" value="KAG5916078.1"/>
    <property type="molecule type" value="Genomic_DNA"/>
</dbReference>
<feature type="region of interest" description="Disordered" evidence="1">
    <location>
        <begin position="101"/>
        <end position="121"/>
    </location>
</feature>
<keyword evidence="3" id="KW-1185">Reference proteome</keyword>
<feature type="compositionally biased region" description="Polar residues" evidence="1">
    <location>
        <begin position="251"/>
        <end position="261"/>
    </location>
</feature>
<feature type="compositionally biased region" description="Low complexity" evidence="1">
    <location>
        <begin position="67"/>
        <end position="83"/>
    </location>
</feature>
<feature type="region of interest" description="Disordered" evidence="1">
    <location>
        <begin position="225"/>
        <end position="283"/>
    </location>
</feature>
<evidence type="ECO:0000313" key="2">
    <source>
        <dbReference type="EMBL" id="KAG5916078.1"/>
    </source>
</evidence>
<sequence>PARALPPQRRRLRAEAWDFDGPSSPGRDHLKILDDYVRFFAPVPDGFGLAWVGSGPDSDSDSDSESSRSTTTTTNTNIRSPCPLSLASDALLAPPEPSRKLFHEVTSPMSPLPSRPPRPPIRFPRLRRLRIRNVAMHAPQLSELIGSHSQTIRHFDLENVVLVDGGRWDNALAPLRDDPCWAQSRVVAAASRFSLVTSDSDEDDDAAQLPSPSPAVEAASRELLGLDLGGQESRRQTRLITTPPETMASPDETTTSCSANLRRTKTRRRRKHHPEPDPKPIITEPFLASASASHPDPSARVTALRRAKQAVLAKLSREFAGRASRPADAGDAVLDWARCESQGTLVALLFRR</sequence>
<proteinExistence type="predicted"/>
<feature type="region of interest" description="Disordered" evidence="1">
    <location>
        <begin position="52"/>
        <end position="83"/>
    </location>
</feature>
<dbReference type="AlphaFoldDB" id="A0A8K0J0Q9"/>
<organism evidence="2 3">
    <name type="scientific">Claviceps africana</name>
    <dbReference type="NCBI Taxonomy" id="83212"/>
    <lineage>
        <taxon>Eukaryota</taxon>
        <taxon>Fungi</taxon>
        <taxon>Dikarya</taxon>
        <taxon>Ascomycota</taxon>
        <taxon>Pezizomycotina</taxon>
        <taxon>Sordariomycetes</taxon>
        <taxon>Hypocreomycetidae</taxon>
        <taxon>Hypocreales</taxon>
        <taxon>Clavicipitaceae</taxon>
        <taxon>Claviceps</taxon>
    </lineage>
</organism>
<name>A0A8K0J0Q9_9HYPO</name>
<feature type="non-terminal residue" evidence="2">
    <location>
        <position position="1"/>
    </location>
</feature>
<dbReference type="OrthoDB" id="5327538at2759"/>
<feature type="compositionally biased region" description="Pro residues" evidence="1">
    <location>
        <begin position="110"/>
        <end position="121"/>
    </location>
</feature>
<evidence type="ECO:0000256" key="1">
    <source>
        <dbReference type="SAM" id="MobiDB-lite"/>
    </source>
</evidence>
<dbReference type="Proteomes" id="UP000811619">
    <property type="component" value="Unassembled WGS sequence"/>
</dbReference>